<proteinExistence type="predicted"/>
<gene>
    <name evidence="1" type="ORF">A2150_00365</name>
</gene>
<dbReference type="Proteomes" id="UP000177925">
    <property type="component" value="Unassembled WGS sequence"/>
</dbReference>
<organism evidence="1 2">
    <name type="scientific">Candidatus Muproteobacteria bacterium RBG_16_64_11</name>
    <dbReference type="NCBI Taxonomy" id="1817758"/>
    <lineage>
        <taxon>Bacteria</taxon>
        <taxon>Pseudomonadati</taxon>
        <taxon>Pseudomonadota</taxon>
        <taxon>Candidatus Muproteobacteria</taxon>
    </lineage>
</organism>
<evidence type="ECO:0008006" key="3">
    <source>
        <dbReference type="Google" id="ProtNLM"/>
    </source>
</evidence>
<evidence type="ECO:0000313" key="2">
    <source>
        <dbReference type="Proteomes" id="UP000177925"/>
    </source>
</evidence>
<accession>A0A1F6T9Q4</accession>
<dbReference type="EMBL" id="MFSS01000115">
    <property type="protein sequence ID" value="OGI41844.1"/>
    <property type="molecule type" value="Genomic_DNA"/>
</dbReference>
<protein>
    <recommendedName>
        <fullName evidence="3">Toxin-antitoxin system, antitoxin component, Xre family protein</fullName>
    </recommendedName>
</protein>
<reference evidence="1 2" key="1">
    <citation type="journal article" date="2016" name="Nat. Commun.">
        <title>Thousands of microbial genomes shed light on interconnected biogeochemical processes in an aquifer system.</title>
        <authorList>
            <person name="Anantharaman K."/>
            <person name="Brown C.T."/>
            <person name="Hug L.A."/>
            <person name="Sharon I."/>
            <person name="Castelle C.J."/>
            <person name="Probst A.J."/>
            <person name="Thomas B.C."/>
            <person name="Singh A."/>
            <person name="Wilkins M.J."/>
            <person name="Karaoz U."/>
            <person name="Brodie E.L."/>
            <person name="Williams K.H."/>
            <person name="Hubbard S.S."/>
            <person name="Banfield J.F."/>
        </authorList>
    </citation>
    <scope>NUCLEOTIDE SEQUENCE [LARGE SCALE GENOMIC DNA]</scope>
</reference>
<dbReference type="AlphaFoldDB" id="A0A1F6T9Q4"/>
<comment type="caution">
    <text evidence="1">The sequence shown here is derived from an EMBL/GenBank/DDBJ whole genome shotgun (WGS) entry which is preliminary data.</text>
</comment>
<sequence>MAIHPNHLRTLIEKIGRLRPQQQAEVEDFVEFLEHKDQDQGLVRAAAKASQASFAKVWENPDDAAYDAL</sequence>
<evidence type="ECO:0000313" key="1">
    <source>
        <dbReference type="EMBL" id="OGI41844.1"/>
    </source>
</evidence>
<name>A0A1F6T9Q4_9PROT</name>